<name>A0ABU5L9H4_9RICK</name>
<accession>A0ABU5L9H4</accession>
<dbReference type="EMBL" id="JARGYT010000090">
    <property type="protein sequence ID" value="MDZ5762697.1"/>
    <property type="molecule type" value="Genomic_DNA"/>
</dbReference>
<proteinExistence type="predicted"/>
<organism evidence="1 2">
    <name type="scientific">Candidatus Cyrtobacter comes</name>
    <dbReference type="NCBI Taxonomy" id="675776"/>
    <lineage>
        <taxon>Bacteria</taxon>
        <taxon>Pseudomonadati</taxon>
        <taxon>Pseudomonadota</taxon>
        <taxon>Alphaproteobacteria</taxon>
        <taxon>Rickettsiales</taxon>
        <taxon>Candidatus Midichloriaceae</taxon>
        <taxon>Candidatus Cyrtobacter</taxon>
    </lineage>
</organism>
<comment type="caution">
    <text evidence="1">The sequence shown here is derived from an EMBL/GenBank/DDBJ whole genome shotgun (WGS) entry which is preliminary data.</text>
</comment>
<keyword evidence="2" id="KW-1185">Reference proteome</keyword>
<dbReference type="Proteomes" id="UP001293791">
    <property type="component" value="Unassembled WGS sequence"/>
</dbReference>
<dbReference type="RefSeq" id="WP_322498144.1">
    <property type="nucleotide sequence ID" value="NZ_JARGYT010000090.1"/>
</dbReference>
<reference evidence="1 2" key="1">
    <citation type="submission" date="2023-02" db="EMBL/GenBank/DDBJ databases">
        <title>Host association and intracellularity evolved multiple times independently in the Rickettsiales.</title>
        <authorList>
            <person name="Castelli M."/>
            <person name="Nardi T."/>
            <person name="Gammuto L."/>
            <person name="Bellinzona G."/>
            <person name="Sabaneyeva E."/>
            <person name="Potekhin A."/>
            <person name="Serra V."/>
            <person name="Petroni G."/>
            <person name="Sassera D."/>
        </authorList>
    </citation>
    <scope>NUCLEOTIDE SEQUENCE [LARGE SCALE GENOMIC DNA]</scope>
    <source>
        <strain evidence="1 2">BOD18</strain>
    </source>
</reference>
<evidence type="ECO:0000313" key="1">
    <source>
        <dbReference type="EMBL" id="MDZ5762697.1"/>
    </source>
</evidence>
<gene>
    <name evidence="1" type="ORF">Cyrtocomes_01089</name>
</gene>
<evidence type="ECO:0000313" key="2">
    <source>
        <dbReference type="Proteomes" id="UP001293791"/>
    </source>
</evidence>
<protein>
    <submittedName>
        <fullName evidence="1">Uncharacterized protein</fullName>
    </submittedName>
</protein>
<sequence>MGKLNKNFKPQFGFLTREDVVIKVLSGGYGVKADKPCKQAESQHIQAEPQHVVPKKDVAEEVHEISTSKEITNHKLNSQDNHGPSQQETLQIMEREWNEVFKHSIRPIPFYSSKKNRHTLLHIWREHFDCDIEKWRSYAIAINGSEFLMGEKKKSFRANFSWLIKEETIERIKGGDYGVGDRELDMNRAEENRIKKVKEIGTVNKGFAK</sequence>